<evidence type="ECO:0000256" key="2">
    <source>
        <dbReference type="ARBA" id="ARBA00022694"/>
    </source>
</evidence>
<dbReference type="GO" id="GO:0042780">
    <property type="term" value="P:tRNA 3'-end processing"/>
    <property type="evidence" value="ECO:0007669"/>
    <property type="project" value="UniProtKB-UniRule"/>
</dbReference>
<dbReference type="HAMAP" id="MF_01899">
    <property type="entry name" value="RNase_D"/>
    <property type="match status" value="1"/>
</dbReference>
<dbReference type="PANTHER" id="PTHR47649:SF1">
    <property type="entry name" value="RIBONUCLEASE D"/>
    <property type="match status" value="1"/>
</dbReference>
<dbReference type="Gene3D" id="3.30.420.10">
    <property type="entry name" value="Ribonuclease H-like superfamily/Ribonuclease H"/>
    <property type="match status" value="1"/>
</dbReference>
<dbReference type="InterPro" id="IPR036397">
    <property type="entry name" value="RNaseH_sf"/>
</dbReference>
<protein>
    <recommendedName>
        <fullName evidence="6">Ribonuclease D</fullName>
        <shortName evidence="6">RNase D</shortName>
        <ecNumber evidence="6">3.1.13.5</ecNumber>
    </recommendedName>
</protein>
<organism evidence="8 9">
    <name type="scientific">Reinekea thalattae</name>
    <dbReference type="NCBI Taxonomy" id="2593301"/>
    <lineage>
        <taxon>Bacteria</taxon>
        <taxon>Pseudomonadati</taxon>
        <taxon>Pseudomonadota</taxon>
        <taxon>Gammaproteobacteria</taxon>
        <taxon>Oceanospirillales</taxon>
        <taxon>Saccharospirillaceae</taxon>
        <taxon>Reinekea</taxon>
    </lineage>
</organism>
<dbReference type="InterPro" id="IPR051086">
    <property type="entry name" value="RNase_D-like"/>
</dbReference>
<evidence type="ECO:0000256" key="6">
    <source>
        <dbReference type="HAMAP-Rule" id="MF_01899"/>
    </source>
</evidence>
<evidence type="ECO:0000256" key="1">
    <source>
        <dbReference type="ARBA" id="ARBA00022490"/>
    </source>
</evidence>
<dbReference type="AlphaFoldDB" id="A0A5C8Z804"/>
<dbReference type="EC" id="3.1.13.5" evidence="6"/>
<dbReference type="GO" id="GO:0008408">
    <property type="term" value="F:3'-5' exonuclease activity"/>
    <property type="evidence" value="ECO:0007669"/>
    <property type="project" value="InterPro"/>
</dbReference>
<dbReference type="Pfam" id="PF21293">
    <property type="entry name" value="RNAseD_HRDC_C"/>
    <property type="match status" value="1"/>
</dbReference>
<dbReference type="Proteomes" id="UP000321764">
    <property type="component" value="Unassembled WGS sequence"/>
</dbReference>
<comment type="cofactor">
    <cofactor evidence="6">
        <name>a divalent metal cation</name>
        <dbReference type="ChEBI" id="CHEBI:60240"/>
    </cofactor>
</comment>
<dbReference type="EMBL" id="VKAD01000001">
    <property type="protein sequence ID" value="TXR53281.1"/>
    <property type="molecule type" value="Genomic_DNA"/>
</dbReference>
<comment type="caution">
    <text evidence="8">The sequence shown here is derived from an EMBL/GenBank/DDBJ whole genome shotgun (WGS) entry which is preliminary data.</text>
</comment>
<comment type="catalytic activity">
    <reaction evidence="6">
        <text>Exonucleolytic cleavage that removes extra residues from the 3'-terminus of tRNA to produce 5'-mononucleotides.</text>
        <dbReference type="EC" id="3.1.13.5"/>
    </reaction>
</comment>
<dbReference type="SMART" id="SM00474">
    <property type="entry name" value="35EXOc"/>
    <property type="match status" value="1"/>
</dbReference>
<evidence type="ECO:0000313" key="8">
    <source>
        <dbReference type="EMBL" id="TXR53281.1"/>
    </source>
</evidence>
<comment type="subcellular location">
    <subcellularLocation>
        <location evidence="6">Cytoplasm</location>
    </subcellularLocation>
</comment>
<dbReference type="InterPro" id="IPR012337">
    <property type="entry name" value="RNaseH-like_sf"/>
</dbReference>
<evidence type="ECO:0000259" key="7">
    <source>
        <dbReference type="PROSITE" id="PS50967"/>
    </source>
</evidence>
<dbReference type="Gene3D" id="1.10.150.80">
    <property type="entry name" value="HRDC domain"/>
    <property type="match status" value="2"/>
</dbReference>
<keyword evidence="3 6" id="KW-0540">Nuclease</keyword>
<keyword evidence="1 6" id="KW-0963">Cytoplasm</keyword>
<dbReference type="GO" id="GO:0033890">
    <property type="term" value="F:ribonuclease D activity"/>
    <property type="evidence" value="ECO:0007669"/>
    <property type="project" value="UniProtKB-UniRule"/>
</dbReference>
<comment type="function">
    <text evidence="6">Exonuclease involved in the 3' processing of various precursor tRNAs. Initiates hydrolysis at the 3'-terminus of an RNA molecule and releases 5'-mononucleotides.</text>
</comment>
<dbReference type="InterPro" id="IPR048579">
    <property type="entry name" value="RNAseD_HRDC_C"/>
</dbReference>
<evidence type="ECO:0000313" key="9">
    <source>
        <dbReference type="Proteomes" id="UP000321764"/>
    </source>
</evidence>
<dbReference type="InterPro" id="IPR006292">
    <property type="entry name" value="RNase_D"/>
</dbReference>
<dbReference type="GO" id="GO:0000166">
    <property type="term" value="F:nucleotide binding"/>
    <property type="evidence" value="ECO:0007669"/>
    <property type="project" value="InterPro"/>
</dbReference>
<sequence>MVRRSRLSKSEHYRWVQGDAELADVCQQWLTSPVIAVDTEFVRTETFHARLGLIQIGIEQQVWLIDPLTIENWQPLQQVFTDPNIIKVFHALSEDAEVIKHSVGVLLVNVFDTQIAAALLGYPLQVSYAKLVEDVCGETISKEETRSDWVARPLSALQCEYAAADVLWLYQVYKQVAEQLKQMDRYAWVQEDSERQVANNLPVEPEQYYLKLRGGWKLKGKALFALKQLAAWRERRAREENCNRGQILQDKELIQLVERMPITKSDLQYRIKLSPRKIRKYADTIMEIMATAETIDRQQWPDKIDGPLPADQSDVLKKVRQLINDICQQHNIPPEVVAKRKQLESWLRSGCRNGEYIVPDVFNGWRHDYIVEPICQLLEQQGS</sequence>
<evidence type="ECO:0000256" key="5">
    <source>
        <dbReference type="ARBA" id="ARBA00022839"/>
    </source>
</evidence>
<keyword evidence="9" id="KW-1185">Reference proteome</keyword>
<proteinExistence type="inferred from homology"/>
<gene>
    <name evidence="6 8" type="primary">rnd</name>
    <name evidence="8" type="ORF">FME95_01535</name>
</gene>
<dbReference type="PANTHER" id="PTHR47649">
    <property type="entry name" value="RIBONUCLEASE D"/>
    <property type="match status" value="1"/>
</dbReference>
<feature type="domain" description="HRDC" evidence="7">
    <location>
        <begin position="219"/>
        <end position="299"/>
    </location>
</feature>
<dbReference type="InterPro" id="IPR010997">
    <property type="entry name" value="HRDC-like_sf"/>
</dbReference>
<keyword evidence="4 6" id="KW-0378">Hydrolase</keyword>
<name>A0A5C8Z804_9GAMM</name>
<dbReference type="InterPro" id="IPR044876">
    <property type="entry name" value="HRDC_dom_sf"/>
</dbReference>
<dbReference type="CDD" id="cd06142">
    <property type="entry name" value="RNaseD_exo"/>
    <property type="match status" value="1"/>
</dbReference>
<dbReference type="InterPro" id="IPR002562">
    <property type="entry name" value="3'-5'_exonuclease_dom"/>
</dbReference>
<dbReference type="Pfam" id="PF01612">
    <property type="entry name" value="DNA_pol_A_exo1"/>
    <property type="match status" value="1"/>
</dbReference>
<dbReference type="SMART" id="SM00341">
    <property type="entry name" value="HRDC"/>
    <property type="match status" value="1"/>
</dbReference>
<dbReference type="OrthoDB" id="9800549at2"/>
<dbReference type="InterPro" id="IPR002121">
    <property type="entry name" value="HRDC_dom"/>
</dbReference>
<dbReference type="SUPFAM" id="SSF47819">
    <property type="entry name" value="HRDC-like"/>
    <property type="match status" value="2"/>
</dbReference>
<keyword evidence="5 6" id="KW-0269">Exonuclease</keyword>
<accession>A0A5C8Z804</accession>
<keyword evidence="2 6" id="KW-0819">tRNA processing</keyword>
<comment type="similarity">
    <text evidence="6">Belongs to the RNase D family.</text>
</comment>
<dbReference type="GO" id="GO:0003676">
    <property type="term" value="F:nucleic acid binding"/>
    <property type="evidence" value="ECO:0007669"/>
    <property type="project" value="InterPro"/>
</dbReference>
<evidence type="ECO:0000256" key="3">
    <source>
        <dbReference type="ARBA" id="ARBA00022722"/>
    </source>
</evidence>
<dbReference type="NCBIfam" id="TIGR01388">
    <property type="entry name" value="rnd"/>
    <property type="match status" value="1"/>
</dbReference>
<reference evidence="8 9" key="1">
    <citation type="submission" date="2019-07" db="EMBL/GenBank/DDBJ databases">
        <title>Reinekea sp. strain SSH23 genome sequencing and assembly.</title>
        <authorList>
            <person name="Kim I."/>
        </authorList>
    </citation>
    <scope>NUCLEOTIDE SEQUENCE [LARGE SCALE GENOMIC DNA]</scope>
    <source>
        <strain evidence="8 9">SSH23</strain>
    </source>
</reference>
<dbReference type="SUPFAM" id="SSF53098">
    <property type="entry name" value="Ribonuclease H-like"/>
    <property type="match status" value="1"/>
</dbReference>
<dbReference type="PROSITE" id="PS50967">
    <property type="entry name" value="HRDC"/>
    <property type="match status" value="1"/>
</dbReference>
<dbReference type="Pfam" id="PF00570">
    <property type="entry name" value="HRDC"/>
    <property type="match status" value="1"/>
</dbReference>
<dbReference type="GO" id="GO:0005737">
    <property type="term" value="C:cytoplasm"/>
    <property type="evidence" value="ECO:0007669"/>
    <property type="project" value="UniProtKB-SubCell"/>
</dbReference>
<evidence type="ECO:0000256" key="4">
    <source>
        <dbReference type="ARBA" id="ARBA00022801"/>
    </source>
</evidence>